<dbReference type="Gene3D" id="1.20.1250.20">
    <property type="entry name" value="MFS general substrate transporter like domains"/>
    <property type="match status" value="1"/>
</dbReference>
<accession>A0ABD4TJL0</accession>
<feature type="transmembrane region" description="Helical" evidence="6">
    <location>
        <begin position="254"/>
        <end position="273"/>
    </location>
</feature>
<feature type="transmembrane region" description="Helical" evidence="6">
    <location>
        <begin position="279"/>
        <end position="296"/>
    </location>
</feature>
<feature type="transmembrane region" description="Helical" evidence="6">
    <location>
        <begin position="303"/>
        <end position="323"/>
    </location>
</feature>
<dbReference type="RefSeq" id="WP_255331605.1">
    <property type="nucleotide sequence ID" value="NZ_VOTZ01000002.1"/>
</dbReference>
<feature type="transmembrane region" description="Helical" evidence="6">
    <location>
        <begin position="123"/>
        <end position="146"/>
    </location>
</feature>
<dbReference type="AlphaFoldDB" id="A0ABD4TJL0"/>
<feature type="transmembrane region" description="Helical" evidence="6">
    <location>
        <begin position="329"/>
        <end position="348"/>
    </location>
</feature>
<feature type="transmembrane region" description="Helical" evidence="6">
    <location>
        <begin position="224"/>
        <end position="242"/>
    </location>
</feature>
<dbReference type="PANTHER" id="PTHR43124">
    <property type="entry name" value="PURINE EFFLUX PUMP PBUE"/>
    <property type="match status" value="1"/>
</dbReference>
<evidence type="ECO:0000256" key="2">
    <source>
        <dbReference type="ARBA" id="ARBA00022475"/>
    </source>
</evidence>
<dbReference type="InterPro" id="IPR036259">
    <property type="entry name" value="MFS_trans_sf"/>
</dbReference>
<feature type="domain" description="Major facilitator superfamily (MFS) profile" evidence="7">
    <location>
        <begin position="1"/>
        <end position="358"/>
    </location>
</feature>
<keyword evidence="5 6" id="KW-0472">Membrane</keyword>
<dbReference type="PROSITE" id="PS50850">
    <property type="entry name" value="MFS"/>
    <property type="match status" value="1"/>
</dbReference>
<dbReference type="EMBL" id="VOTZ01000002">
    <property type="protein sequence ID" value="MCQ1537697.1"/>
    <property type="molecule type" value="Genomic_DNA"/>
</dbReference>
<evidence type="ECO:0000259" key="7">
    <source>
        <dbReference type="PROSITE" id="PS50850"/>
    </source>
</evidence>
<dbReference type="PANTHER" id="PTHR43124:SF9">
    <property type="entry name" value="SUGAR TRANSPORT FAMILY PROTEIN"/>
    <property type="match status" value="1"/>
</dbReference>
<feature type="transmembrane region" description="Helical" evidence="6">
    <location>
        <begin position="34"/>
        <end position="57"/>
    </location>
</feature>
<dbReference type="Proteomes" id="UP001524383">
    <property type="component" value="Unassembled WGS sequence"/>
</dbReference>
<keyword evidence="4 6" id="KW-1133">Transmembrane helix</keyword>
<evidence type="ECO:0000256" key="4">
    <source>
        <dbReference type="ARBA" id="ARBA00022989"/>
    </source>
</evidence>
<comment type="subcellular location">
    <subcellularLocation>
        <location evidence="1">Cell membrane</location>
        <topology evidence="1">Multi-pass membrane protein</topology>
    </subcellularLocation>
</comment>
<feature type="transmembrane region" description="Helical" evidence="6">
    <location>
        <begin position="7"/>
        <end position="28"/>
    </location>
</feature>
<feature type="transmembrane region" description="Helical" evidence="6">
    <location>
        <begin position="193"/>
        <end position="212"/>
    </location>
</feature>
<reference evidence="8 9" key="1">
    <citation type="submission" date="2019-08" db="EMBL/GenBank/DDBJ databases">
        <authorList>
            <person name="Chen S.-C."/>
            <person name="Lai M.-C."/>
            <person name="You Y.-T."/>
        </authorList>
    </citation>
    <scope>NUCLEOTIDE SEQUENCE [LARGE SCALE GENOMIC DNA]</scope>
    <source>
        <strain evidence="8 9">P2F9704a</strain>
    </source>
</reference>
<dbReference type="SUPFAM" id="SSF103473">
    <property type="entry name" value="MFS general substrate transporter"/>
    <property type="match status" value="1"/>
</dbReference>
<protein>
    <submittedName>
        <fullName evidence="8">MFS transporter</fullName>
    </submittedName>
</protein>
<name>A0ABD4TJL0_9EURY</name>
<evidence type="ECO:0000313" key="9">
    <source>
        <dbReference type="Proteomes" id="UP001524383"/>
    </source>
</evidence>
<evidence type="ECO:0000256" key="3">
    <source>
        <dbReference type="ARBA" id="ARBA00022692"/>
    </source>
</evidence>
<sequence length="358" mass="37322">MRNRLPPILGVFGVMALSNAIVPVLPAFGEGSALQGIIFSAYFFGALLTVFPAGLASDRIGSKLLIRTGLGITILSGLVLVTTISPTIIILARIFEGVGAGLLIASAMSLLNADPDHTRLSGFFMGSLNAGLLAGLAGTGWIVSIVSDPRSGLAVFTILAGVAFLLSLLMTRSTERRATLPTELPRYLIQYKWLWYSAIVIVGTTGAATALYPEFGGHDPLATGLYIASMNLATMIAVLVVSHIRLDPVITIRIAAAGIAGSVIICLITPIGFPLLGAFAGVVIISQMAFLAETGAPQGAMMGLYNTATYSGLFLLPFLTGIIAEFSSFSLAFVIPAIFAVTVVLTIGRCECRLAARG</sequence>
<dbReference type="Pfam" id="PF07690">
    <property type="entry name" value="MFS_1"/>
    <property type="match status" value="1"/>
</dbReference>
<evidence type="ECO:0000256" key="5">
    <source>
        <dbReference type="ARBA" id="ARBA00023136"/>
    </source>
</evidence>
<feature type="transmembrane region" description="Helical" evidence="6">
    <location>
        <begin position="64"/>
        <end position="84"/>
    </location>
</feature>
<dbReference type="InterPro" id="IPR020846">
    <property type="entry name" value="MFS_dom"/>
</dbReference>
<proteinExistence type="predicted"/>
<dbReference type="GO" id="GO:0005886">
    <property type="term" value="C:plasma membrane"/>
    <property type="evidence" value="ECO:0007669"/>
    <property type="project" value="UniProtKB-SubCell"/>
</dbReference>
<gene>
    <name evidence="8" type="ORF">FTO68_01650</name>
</gene>
<evidence type="ECO:0000256" key="6">
    <source>
        <dbReference type="SAM" id="Phobius"/>
    </source>
</evidence>
<feature type="transmembrane region" description="Helical" evidence="6">
    <location>
        <begin position="152"/>
        <end position="172"/>
    </location>
</feature>
<dbReference type="InterPro" id="IPR011701">
    <property type="entry name" value="MFS"/>
</dbReference>
<keyword evidence="3 6" id="KW-0812">Transmembrane</keyword>
<feature type="transmembrane region" description="Helical" evidence="6">
    <location>
        <begin position="90"/>
        <end position="111"/>
    </location>
</feature>
<comment type="caution">
    <text evidence="8">The sequence shown here is derived from an EMBL/GenBank/DDBJ whole genome shotgun (WGS) entry which is preliminary data.</text>
</comment>
<keyword evidence="9" id="KW-1185">Reference proteome</keyword>
<organism evidence="8 9">
    <name type="scientific">Methanocalculus taiwanensis</name>
    <dbReference type="NCBI Taxonomy" id="106207"/>
    <lineage>
        <taxon>Archaea</taxon>
        <taxon>Methanobacteriati</taxon>
        <taxon>Methanobacteriota</taxon>
        <taxon>Stenosarchaea group</taxon>
        <taxon>Methanomicrobia</taxon>
        <taxon>Methanomicrobiales</taxon>
        <taxon>Methanocalculaceae</taxon>
        <taxon>Methanocalculus</taxon>
    </lineage>
</organism>
<evidence type="ECO:0000256" key="1">
    <source>
        <dbReference type="ARBA" id="ARBA00004651"/>
    </source>
</evidence>
<keyword evidence="2" id="KW-1003">Cell membrane</keyword>
<evidence type="ECO:0000313" key="8">
    <source>
        <dbReference type="EMBL" id="MCQ1537697.1"/>
    </source>
</evidence>
<dbReference type="InterPro" id="IPR050189">
    <property type="entry name" value="MFS_Efflux_Transporters"/>
</dbReference>